<dbReference type="Proteomes" id="UP000319502">
    <property type="component" value="Unassembled WGS sequence"/>
</dbReference>
<feature type="chain" id="PRO_5021908603" evidence="1">
    <location>
        <begin position="22"/>
        <end position="244"/>
    </location>
</feature>
<evidence type="ECO:0000313" key="3">
    <source>
        <dbReference type="Proteomes" id="UP000319502"/>
    </source>
</evidence>
<comment type="caution">
    <text evidence="2">The sequence shown here is derived from an EMBL/GenBank/DDBJ whole genome shotgun (WGS) entry which is preliminary data.</text>
</comment>
<dbReference type="PANTHER" id="PTHR36057:SF1">
    <property type="entry name" value="LIPOPROTEIN LIPID ATTACHMENT SITE-LIKE PROTEIN, PUTATIVE (DUF1223)-RELATED"/>
    <property type="match status" value="1"/>
</dbReference>
<reference evidence="2 3" key="1">
    <citation type="submission" date="2019-07" db="EMBL/GenBank/DDBJ databases">
        <title>The pathways for chlorine oxyanion respiration interact through the shared metabolite chlorate.</title>
        <authorList>
            <person name="Barnum T.P."/>
            <person name="Cheng Y."/>
            <person name="Hill K.A."/>
            <person name="Lucas L.N."/>
            <person name="Carlson H.K."/>
            <person name="Coates J.D."/>
        </authorList>
    </citation>
    <scope>NUCLEOTIDE SEQUENCE [LARGE SCALE GENOMIC DNA]</scope>
    <source>
        <strain evidence="2 3">SFB-3</strain>
    </source>
</reference>
<keyword evidence="1" id="KW-0732">Signal</keyword>
<evidence type="ECO:0000256" key="1">
    <source>
        <dbReference type="SAM" id="SignalP"/>
    </source>
</evidence>
<evidence type="ECO:0000313" key="2">
    <source>
        <dbReference type="EMBL" id="TVO59782.1"/>
    </source>
</evidence>
<dbReference type="InterPro" id="IPR036249">
    <property type="entry name" value="Thioredoxin-like_sf"/>
</dbReference>
<sequence>MMPAKPLLALAAALCAGGAAAAECTASSGPLQTPLVELYTSEGCSSCPPADRWLGTLKQSADTVAIAYHVDYWDYIGWKDRFAEPRNGQRQRNKVALSGGRTVYTPQIMINGRDSRAWRGNDPLANVPREAARAQIQLTAVNAPTGATVTVRATAPRDRQTQLVVARYENGHQSEVKAGENRGETLNHSFVVRDWETRPVPTKAPLNADIHFLPPEKAGGVVAFVEDVRSGDVLQALALPDCRS</sequence>
<accession>A0A557R3Q1</accession>
<proteinExistence type="predicted"/>
<name>A0A557R3Q1_9RHOO</name>
<feature type="signal peptide" evidence="1">
    <location>
        <begin position="1"/>
        <end position="21"/>
    </location>
</feature>
<dbReference type="AlphaFoldDB" id="A0A557R3Q1"/>
<gene>
    <name evidence="2" type="ORF">FHP91_00765</name>
</gene>
<organism evidence="2 3">
    <name type="scientific">Denitromonas halophila</name>
    <dbReference type="NCBI Taxonomy" id="1629404"/>
    <lineage>
        <taxon>Bacteria</taxon>
        <taxon>Pseudomonadati</taxon>
        <taxon>Pseudomonadota</taxon>
        <taxon>Betaproteobacteria</taxon>
        <taxon>Rhodocyclales</taxon>
        <taxon>Zoogloeaceae</taxon>
        <taxon>Denitromonas</taxon>
    </lineage>
</organism>
<dbReference type="PANTHER" id="PTHR36057">
    <property type="match status" value="1"/>
</dbReference>
<dbReference type="SUPFAM" id="SSF52833">
    <property type="entry name" value="Thioredoxin-like"/>
    <property type="match status" value="1"/>
</dbReference>
<dbReference type="InterPro" id="IPR010634">
    <property type="entry name" value="DUF1223"/>
</dbReference>
<protein>
    <submittedName>
        <fullName evidence="2">DUF1223 domain-containing protein</fullName>
    </submittedName>
</protein>
<dbReference type="EMBL" id="VMNK01000001">
    <property type="protein sequence ID" value="TVO59782.1"/>
    <property type="molecule type" value="Genomic_DNA"/>
</dbReference>
<dbReference type="Pfam" id="PF06764">
    <property type="entry name" value="DUF1223"/>
    <property type="match status" value="1"/>
</dbReference>
<dbReference type="OrthoDB" id="9808254at2"/>
<dbReference type="RefSeq" id="WP_144307783.1">
    <property type="nucleotide sequence ID" value="NZ_VMNK01000001.1"/>
</dbReference>
<keyword evidence="3" id="KW-1185">Reference proteome</keyword>